<reference evidence="9 10" key="1">
    <citation type="submission" date="2019-03" db="EMBL/GenBank/DDBJ databases">
        <title>Sequencing the genomes of 1000 actinobacteria strains.</title>
        <authorList>
            <person name="Klenk H.-P."/>
        </authorList>
    </citation>
    <scope>NUCLEOTIDE SEQUENCE [LARGE SCALE GENOMIC DNA]</scope>
    <source>
        <strain evidence="9 10">DSM 43805</strain>
    </source>
</reference>
<keyword evidence="3" id="KW-0731">Sigma factor</keyword>
<dbReference type="NCBIfam" id="TIGR02937">
    <property type="entry name" value="sigma70-ECF"/>
    <property type="match status" value="1"/>
</dbReference>
<dbReference type="GO" id="GO:0006352">
    <property type="term" value="P:DNA-templated transcription initiation"/>
    <property type="evidence" value="ECO:0007669"/>
    <property type="project" value="InterPro"/>
</dbReference>
<organism evidence="9 10">
    <name type="scientific">Paractinoplanes brasiliensis</name>
    <dbReference type="NCBI Taxonomy" id="52695"/>
    <lineage>
        <taxon>Bacteria</taxon>
        <taxon>Bacillati</taxon>
        <taxon>Actinomycetota</taxon>
        <taxon>Actinomycetes</taxon>
        <taxon>Micromonosporales</taxon>
        <taxon>Micromonosporaceae</taxon>
        <taxon>Paractinoplanes</taxon>
    </lineage>
</organism>
<keyword evidence="4" id="KW-0238">DNA-binding</keyword>
<evidence type="ECO:0000259" key="8">
    <source>
        <dbReference type="Pfam" id="PF08281"/>
    </source>
</evidence>
<dbReference type="Pfam" id="PF08281">
    <property type="entry name" value="Sigma70_r4_2"/>
    <property type="match status" value="1"/>
</dbReference>
<dbReference type="InterPro" id="IPR013324">
    <property type="entry name" value="RNA_pol_sigma_r3/r4-like"/>
</dbReference>
<evidence type="ECO:0000313" key="10">
    <source>
        <dbReference type="Proteomes" id="UP000294901"/>
    </source>
</evidence>
<sequence length="242" mass="26652">MDAREADYAHFVRTRTHALLRSAYLLTGDQHLAEDLVQEALARTHRSWQRLERTENAEAYARKVMYHAQVSFWRRPKVAEVLPADYEPDSRLGSDDHADAAVERLVLRRALLTLSPRQRAVIVLRFFEDHTEAEAAQLMGVSVSTVKTQTARALDKLRALLPGLSMLTETPATGTTSTRQGTTNARHDAGAPARGPQPGPASARNGTEARETSTAAAGHSIERPEADPTTARQDAEVREAGR</sequence>
<dbReference type="GO" id="GO:0003677">
    <property type="term" value="F:DNA binding"/>
    <property type="evidence" value="ECO:0007669"/>
    <property type="project" value="UniProtKB-KW"/>
</dbReference>
<evidence type="ECO:0000313" key="9">
    <source>
        <dbReference type="EMBL" id="TDO39036.1"/>
    </source>
</evidence>
<feature type="domain" description="RNA polymerase sigma factor 70 region 4 type 2" evidence="8">
    <location>
        <begin position="106"/>
        <end position="157"/>
    </location>
</feature>
<evidence type="ECO:0000256" key="3">
    <source>
        <dbReference type="ARBA" id="ARBA00023082"/>
    </source>
</evidence>
<dbReference type="SUPFAM" id="SSF88659">
    <property type="entry name" value="Sigma3 and sigma4 domains of RNA polymerase sigma factors"/>
    <property type="match status" value="1"/>
</dbReference>
<feature type="region of interest" description="Disordered" evidence="6">
    <location>
        <begin position="168"/>
        <end position="242"/>
    </location>
</feature>
<evidence type="ECO:0000259" key="7">
    <source>
        <dbReference type="Pfam" id="PF04542"/>
    </source>
</evidence>
<accession>A0A4R6JV80</accession>
<dbReference type="Proteomes" id="UP000294901">
    <property type="component" value="Unassembled WGS sequence"/>
</dbReference>
<feature type="compositionally biased region" description="Low complexity" evidence="6">
    <location>
        <begin position="170"/>
        <end position="183"/>
    </location>
</feature>
<dbReference type="NCBIfam" id="TIGR02983">
    <property type="entry name" value="SigE-fam_strep"/>
    <property type="match status" value="1"/>
</dbReference>
<evidence type="ECO:0000256" key="5">
    <source>
        <dbReference type="ARBA" id="ARBA00023163"/>
    </source>
</evidence>
<dbReference type="InterPro" id="IPR013249">
    <property type="entry name" value="RNA_pol_sigma70_r4_t2"/>
</dbReference>
<dbReference type="PANTHER" id="PTHR43133">
    <property type="entry name" value="RNA POLYMERASE ECF-TYPE SIGMA FACTO"/>
    <property type="match status" value="1"/>
</dbReference>
<evidence type="ECO:0000256" key="6">
    <source>
        <dbReference type="SAM" id="MobiDB-lite"/>
    </source>
</evidence>
<protein>
    <submittedName>
        <fullName evidence="9">RNA polymerase sigma-70 factor (Sigma-E family)</fullName>
    </submittedName>
</protein>
<dbReference type="Gene3D" id="1.10.1740.10">
    <property type="match status" value="1"/>
</dbReference>
<keyword evidence="10" id="KW-1185">Reference proteome</keyword>
<dbReference type="AlphaFoldDB" id="A0A4R6JV80"/>
<name>A0A4R6JV80_9ACTN</name>
<dbReference type="Pfam" id="PF04542">
    <property type="entry name" value="Sigma70_r2"/>
    <property type="match status" value="1"/>
</dbReference>
<comment type="caution">
    <text evidence="9">The sequence shown here is derived from an EMBL/GenBank/DDBJ whole genome shotgun (WGS) entry which is preliminary data.</text>
</comment>
<keyword evidence="2" id="KW-0805">Transcription regulation</keyword>
<proteinExistence type="inferred from homology"/>
<dbReference type="InterPro" id="IPR007627">
    <property type="entry name" value="RNA_pol_sigma70_r2"/>
</dbReference>
<feature type="domain" description="RNA polymerase sigma-70 region 2" evidence="7">
    <location>
        <begin position="17"/>
        <end position="75"/>
    </location>
</feature>
<dbReference type="CDD" id="cd06171">
    <property type="entry name" value="Sigma70_r4"/>
    <property type="match status" value="1"/>
</dbReference>
<feature type="compositionally biased region" description="Basic and acidic residues" evidence="6">
    <location>
        <begin position="233"/>
        <end position="242"/>
    </location>
</feature>
<evidence type="ECO:0000256" key="1">
    <source>
        <dbReference type="ARBA" id="ARBA00010641"/>
    </source>
</evidence>
<dbReference type="GO" id="GO:0016987">
    <property type="term" value="F:sigma factor activity"/>
    <property type="evidence" value="ECO:0007669"/>
    <property type="project" value="UniProtKB-KW"/>
</dbReference>
<gene>
    <name evidence="9" type="ORF">C8E87_2710</name>
</gene>
<keyword evidence="5" id="KW-0804">Transcription</keyword>
<dbReference type="InterPro" id="IPR014325">
    <property type="entry name" value="RNA_pol_sigma-E_actinobac"/>
</dbReference>
<dbReference type="SUPFAM" id="SSF88946">
    <property type="entry name" value="Sigma2 domain of RNA polymerase sigma factors"/>
    <property type="match status" value="1"/>
</dbReference>
<dbReference type="EMBL" id="SNWR01000001">
    <property type="protein sequence ID" value="TDO39036.1"/>
    <property type="molecule type" value="Genomic_DNA"/>
</dbReference>
<dbReference type="InterPro" id="IPR014284">
    <property type="entry name" value="RNA_pol_sigma-70_dom"/>
</dbReference>
<dbReference type="Gene3D" id="1.10.10.10">
    <property type="entry name" value="Winged helix-like DNA-binding domain superfamily/Winged helix DNA-binding domain"/>
    <property type="match status" value="1"/>
</dbReference>
<comment type="similarity">
    <text evidence="1">Belongs to the sigma-70 factor family. ECF subfamily.</text>
</comment>
<evidence type="ECO:0000256" key="2">
    <source>
        <dbReference type="ARBA" id="ARBA00023015"/>
    </source>
</evidence>
<dbReference type="InterPro" id="IPR013325">
    <property type="entry name" value="RNA_pol_sigma_r2"/>
</dbReference>
<dbReference type="InterPro" id="IPR036388">
    <property type="entry name" value="WH-like_DNA-bd_sf"/>
</dbReference>
<dbReference type="PANTHER" id="PTHR43133:SF50">
    <property type="entry name" value="ECF RNA POLYMERASE SIGMA FACTOR SIGM"/>
    <property type="match status" value="1"/>
</dbReference>
<dbReference type="InterPro" id="IPR039425">
    <property type="entry name" value="RNA_pol_sigma-70-like"/>
</dbReference>
<evidence type="ECO:0000256" key="4">
    <source>
        <dbReference type="ARBA" id="ARBA00023125"/>
    </source>
</evidence>